<keyword evidence="2" id="KW-1003">Cell membrane</keyword>
<keyword evidence="10" id="KW-1185">Reference proteome</keyword>
<feature type="transmembrane region" description="Helical" evidence="8">
    <location>
        <begin position="120"/>
        <end position="146"/>
    </location>
</feature>
<keyword evidence="5 8" id="KW-0472">Membrane</keyword>
<feature type="transmembrane region" description="Helical" evidence="8">
    <location>
        <begin position="358"/>
        <end position="380"/>
    </location>
</feature>
<evidence type="ECO:0000256" key="3">
    <source>
        <dbReference type="ARBA" id="ARBA00022692"/>
    </source>
</evidence>
<keyword evidence="3 8" id="KW-0812">Transmembrane</keyword>
<name>A0A9P0P9E1_ACAOB</name>
<comment type="subcellular location">
    <subcellularLocation>
        <location evidence="1">Cell membrane</location>
        <topology evidence="1">Multi-pass membrane protein</topology>
    </subcellularLocation>
</comment>
<dbReference type="Proteomes" id="UP001152888">
    <property type="component" value="Unassembled WGS sequence"/>
</dbReference>
<feature type="transmembrane region" description="Helical" evidence="8">
    <location>
        <begin position="153"/>
        <end position="172"/>
    </location>
</feature>
<sequence>MLYSYKPLNLNRNPLRLGIFLRKPHFYKDENGMFVGDDRKVFELFTYSLNASLEIKVFPNTNNFVDDIAHVMKRGELDIMGNRLAQLFYVKDVDYSFPISRDDKYFVVPKPQLVPAELHVIFMFTQAIWVTLLSTLIVLTIFVSIVYKKSPNYSFLIVWGILFCVSQTIFQIKTRGRYVLILWIYGSYILSSSFQGNLMKFFLHNRYGKGIKTLEDLKESGLKIGIVEYYIHTSNLTKDLCVKKQYVEMSESERVEGILRGQTSYAYFLGEYFAKLLIEECMFKNCGGRLFETMPQAVFPCATVYHLQRQSIFTAKLDRFILILQSSGLMKHRKQWKHYVPEQENVLRMFHFKAAFKLLLLGYFLSISLLVLELIIWKYVKYKSKANRA</sequence>
<evidence type="ECO:0000256" key="1">
    <source>
        <dbReference type="ARBA" id="ARBA00004651"/>
    </source>
</evidence>
<dbReference type="Gene3D" id="1.10.287.70">
    <property type="match status" value="1"/>
</dbReference>
<dbReference type="PANTHER" id="PTHR42643:SF24">
    <property type="entry name" value="IONOTROPIC RECEPTOR 60A"/>
    <property type="match status" value="1"/>
</dbReference>
<dbReference type="InterPro" id="IPR052192">
    <property type="entry name" value="Insect_Ionotropic_Sensory_Rcpt"/>
</dbReference>
<evidence type="ECO:0000256" key="2">
    <source>
        <dbReference type="ARBA" id="ARBA00022475"/>
    </source>
</evidence>
<dbReference type="SUPFAM" id="SSF53850">
    <property type="entry name" value="Periplasmic binding protein-like II"/>
    <property type="match status" value="1"/>
</dbReference>
<keyword evidence="6" id="KW-0675">Receptor</keyword>
<accession>A0A9P0P9E1</accession>
<dbReference type="AlphaFoldDB" id="A0A9P0P9E1"/>
<evidence type="ECO:0000256" key="7">
    <source>
        <dbReference type="ARBA" id="ARBA00023180"/>
    </source>
</evidence>
<dbReference type="PANTHER" id="PTHR42643">
    <property type="entry name" value="IONOTROPIC RECEPTOR 20A-RELATED"/>
    <property type="match status" value="1"/>
</dbReference>
<protein>
    <submittedName>
        <fullName evidence="9">Uncharacterized protein</fullName>
    </submittedName>
</protein>
<dbReference type="GO" id="GO:0005886">
    <property type="term" value="C:plasma membrane"/>
    <property type="evidence" value="ECO:0007669"/>
    <property type="project" value="UniProtKB-SubCell"/>
</dbReference>
<gene>
    <name evidence="9" type="ORF">ACAOBT_LOCUS10211</name>
</gene>
<dbReference type="OrthoDB" id="6819047at2759"/>
<evidence type="ECO:0000256" key="5">
    <source>
        <dbReference type="ARBA" id="ARBA00023136"/>
    </source>
</evidence>
<proteinExistence type="predicted"/>
<organism evidence="9 10">
    <name type="scientific">Acanthoscelides obtectus</name>
    <name type="common">Bean weevil</name>
    <name type="synonym">Bruchus obtectus</name>
    <dbReference type="NCBI Taxonomy" id="200917"/>
    <lineage>
        <taxon>Eukaryota</taxon>
        <taxon>Metazoa</taxon>
        <taxon>Ecdysozoa</taxon>
        <taxon>Arthropoda</taxon>
        <taxon>Hexapoda</taxon>
        <taxon>Insecta</taxon>
        <taxon>Pterygota</taxon>
        <taxon>Neoptera</taxon>
        <taxon>Endopterygota</taxon>
        <taxon>Coleoptera</taxon>
        <taxon>Polyphaga</taxon>
        <taxon>Cucujiformia</taxon>
        <taxon>Chrysomeloidea</taxon>
        <taxon>Chrysomelidae</taxon>
        <taxon>Bruchinae</taxon>
        <taxon>Bruchini</taxon>
        <taxon>Acanthoscelides</taxon>
    </lineage>
</organism>
<comment type="caution">
    <text evidence="9">The sequence shown here is derived from an EMBL/GenBank/DDBJ whole genome shotgun (WGS) entry which is preliminary data.</text>
</comment>
<evidence type="ECO:0000313" key="10">
    <source>
        <dbReference type="Proteomes" id="UP001152888"/>
    </source>
</evidence>
<evidence type="ECO:0000256" key="6">
    <source>
        <dbReference type="ARBA" id="ARBA00023170"/>
    </source>
</evidence>
<feature type="transmembrane region" description="Helical" evidence="8">
    <location>
        <begin position="178"/>
        <end position="199"/>
    </location>
</feature>
<keyword evidence="4 8" id="KW-1133">Transmembrane helix</keyword>
<evidence type="ECO:0000313" key="9">
    <source>
        <dbReference type="EMBL" id="CAH1972803.1"/>
    </source>
</evidence>
<evidence type="ECO:0000256" key="8">
    <source>
        <dbReference type="SAM" id="Phobius"/>
    </source>
</evidence>
<reference evidence="9" key="1">
    <citation type="submission" date="2022-03" db="EMBL/GenBank/DDBJ databases">
        <authorList>
            <person name="Sayadi A."/>
        </authorList>
    </citation>
    <scope>NUCLEOTIDE SEQUENCE</scope>
</reference>
<evidence type="ECO:0000256" key="4">
    <source>
        <dbReference type="ARBA" id="ARBA00022989"/>
    </source>
</evidence>
<keyword evidence="7" id="KW-0325">Glycoprotein</keyword>
<dbReference type="EMBL" id="CAKOFQ010006802">
    <property type="protein sequence ID" value="CAH1972803.1"/>
    <property type="molecule type" value="Genomic_DNA"/>
</dbReference>